<accession>A0A1F8B8B0</accession>
<name>A0A1F8B8B0_9BACT</name>
<gene>
    <name evidence="1" type="ORF">A2892_04730</name>
</gene>
<sequence length="116" mass="13759">MAKRKTSTNNELRSLRRGITIDVKRLFEAQDKRIKKYLTAQEVRTFAQMVELEDKFERHVTKLKSDFVDKIDPILKEVTTSREERPIIAKRQTDHEDRIENLEKIHPHGKHPAILD</sequence>
<comment type="caution">
    <text evidence="1">The sequence shown here is derived from an EMBL/GenBank/DDBJ whole genome shotgun (WGS) entry which is preliminary data.</text>
</comment>
<protein>
    <submittedName>
        <fullName evidence="1">Uncharacterized protein</fullName>
    </submittedName>
</protein>
<evidence type="ECO:0000313" key="2">
    <source>
        <dbReference type="Proteomes" id="UP000176404"/>
    </source>
</evidence>
<proteinExistence type="predicted"/>
<dbReference type="AlphaFoldDB" id="A0A1F8B8B0"/>
<organism evidence="1 2">
    <name type="scientific">Candidatus Woesebacteria bacterium RIFCSPLOWO2_01_FULL_39_10b</name>
    <dbReference type="NCBI Taxonomy" id="1802517"/>
    <lineage>
        <taxon>Bacteria</taxon>
        <taxon>Candidatus Woeseibacteriota</taxon>
    </lineage>
</organism>
<reference evidence="1 2" key="1">
    <citation type="journal article" date="2016" name="Nat. Commun.">
        <title>Thousands of microbial genomes shed light on interconnected biogeochemical processes in an aquifer system.</title>
        <authorList>
            <person name="Anantharaman K."/>
            <person name="Brown C.T."/>
            <person name="Hug L.A."/>
            <person name="Sharon I."/>
            <person name="Castelle C.J."/>
            <person name="Probst A.J."/>
            <person name="Thomas B.C."/>
            <person name="Singh A."/>
            <person name="Wilkins M.J."/>
            <person name="Karaoz U."/>
            <person name="Brodie E.L."/>
            <person name="Williams K.H."/>
            <person name="Hubbard S.S."/>
            <person name="Banfield J.F."/>
        </authorList>
    </citation>
    <scope>NUCLEOTIDE SEQUENCE [LARGE SCALE GENOMIC DNA]</scope>
</reference>
<evidence type="ECO:0000313" key="1">
    <source>
        <dbReference type="EMBL" id="OGM60251.1"/>
    </source>
</evidence>
<dbReference type="Proteomes" id="UP000176404">
    <property type="component" value="Unassembled WGS sequence"/>
</dbReference>
<dbReference type="EMBL" id="MGHD01000006">
    <property type="protein sequence ID" value="OGM60251.1"/>
    <property type="molecule type" value="Genomic_DNA"/>
</dbReference>